<organism evidence="3 4">
    <name type="scientific">Marinicrinis lubricantis</name>
    <dbReference type="NCBI Taxonomy" id="2086470"/>
    <lineage>
        <taxon>Bacteria</taxon>
        <taxon>Bacillati</taxon>
        <taxon>Bacillota</taxon>
        <taxon>Bacilli</taxon>
        <taxon>Bacillales</taxon>
        <taxon>Paenibacillaceae</taxon>
    </lineage>
</organism>
<dbReference type="PANTHER" id="PTHR37423:SF2">
    <property type="entry name" value="MEMBRANE-BOUND LYTIC MUREIN TRANSGLYCOSYLASE C"/>
    <property type="match status" value="1"/>
</dbReference>
<dbReference type="EMBL" id="JBHSQV010000005">
    <property type="protein sequence ID" value="MFC5985064.1"/>
    <property type="molecule type" value="Genomic_DNA"/>
</dbReference>
<evidence type="ECO:0000259" key="2">
    <source>
        <dbReference type="Pfam" id="PF01464"/>
    </source>
</evidence>
<keyword evidence="4" id="KW-1185">Reference proteome</keyword>
<comment type="similarity">
    <text evidence="1">Belongs to the transglycosylase Slt family.</text>
</comment>
<sequence length="198" mass="23346">MKFFLKKRFFLLLLIVVLLLLFYNTSWLGRIMYPIKYKDDIQLSAQEYKVDPILIASVIRVESNYNPEMVSKKNALGLMQLMPQTAEWIVSIQQLDPLSEELLLRADVNINLGAWYLSYLYKTLENYIESLDKHDQIAVIAAAYNAGQGNVLKWLEGGRWDGRIDNLSQVPFGETRHYVQRILYYYKKYEELYDLERT</sequence>
<reference evidence="4" key="1">
    <citation type="journal article" date="2019" name="Int. J. Syst. Evol. Microbiol.">
        <title>The Global Catalogue of Microorganisms (GCM) 10K type strain sequencing project: providing services to taxonomists for standard genome sequencing and annotation.</title>
        <authorList>
            <consortium name="The Broad Institute Genomics Platform"/>
            <consortium name="The Broad Institute Genome Sequencing Center for Infectious Disease"/>
            <person name="Wu L."/>
            <person name="Ma J."/>
        </authorList>
    </citation>
    <scope>NUCLEOTIDE SEQUENCE [LARGE SCALE GENOMIC DNA]</scope>
    <source>
        <strain evidence="4">CCM 8749</strain>
    </source>
</reference>
<dbReference type="PROSITE" id="PS00922">
    <property type="entry name" value="TRANSGLYCOSYLASE"/>
    <property type="match status" value="1"/>
</dbReference>
<dbReference type="PANTHER" id="PTHR37423">
    <property type="entry name" value="SOLUBLE LYTIC MUREIN TRANSGLYCOSYLASE-RELATED"/>
    <property type="match status" value="1"/>
</dbReference>
<dbReference type="InterPro" id="IPR023346">
    <property type="entry name" value="Lysozyme-like_dom_sf"/>
</dbReference>
<dbReference type="CDD" id="cd16896">
    <property type="entry name" value="LT_Slt70-like"/>
    <property type="match status" value="1"/>
</dbReference>
<accession>A0ABW1IIC4</accession>
<feature type="domain" description="Transglycosylase SLT" evidence="2">
    <location>
        <begin position="42"/>
        <end position="157"/>
    </location>
</feature>
<dbReference type="InterPro" id="IPR000189">
    <property type="entry name" value="Transglyc_AS"/>
</dbReference>
<proteinExistence type="inferred from homology"/>
<dbReference type="InterPro" id="IPR008258">
    <property type="entry name" value="Transglycosylase_SLT_dom_1"/>
</dbReference>
<evidence type="ECO:0000313" key="3">
    <source>
        <dbReference type="EMBL" id="MFC5985064.1"/>
    </source>
</evidence>
<gene>
    <name evidence="3" type="ORF">ACFPXP_00910</name>
</gene>
<dbReference type="SUPFAM" id="SSF53955">
    <property type="entry name" value="Lysozyme-like"/>
    <property type="match status" value="1"/>
</dbReference>
<evidence type="ECO:0000256" key="1">
    <source>
        <dbReference type="ARBA" id="ARBA00007734"/>
    </source>
</evidence>
<evidence type="ECO:0000313" key="4">
    <source>
        <dbReference type="Proteomes" id="UP001596250"/>
    </source>
</evidence>
<dbReference type="RefSeq" id="WP_379891541.1">
    <property type="nucleotide sequence ID" value="NZ_CBCSCT010000084.1"/>
</dbReference>
<protein>
    <submittedName>
        <fullName evidence="3">Lytic transglycosylase domain-containing protein</fullName>
    </submittedName>
</protein>
<comment type="caution">
    <text evidence="3">The sequence shown here is derived from an EMBL/GenBank/DDBJ whole genome shotgun (WGS) entry which is preliminary data.</text>
</comment>
<dbReference type="Proteomes" id="UP001596250">
    <property type="component" value="Unassembled WGS sequence"/>
</dbReference>
<dbReference type="Pfam" id="PF01464">
    <property type="entry name" value="SLT"/>
    <property type="match status" value="1"/>
</dbReference>
<name>A0ABW1IIC4_9BACL</name>
<dbReference type="Gene3D" id="1.10.530.10">
    <property type="match status" value="1"/>
</dbReference>